<gene>
    <name evidence="3" type="ORF">N656DRAFT_715028</name>
</gene>
<feature type="domain" description="RING-type" evidence="2">
    <location>
        <begin position="9"/>
        <end position="60"/>
    </location>
</feature>
<evidence type="ECO:0000259" key="2">
    <source>
        <dbReference type="PROSITE" id="PS50089"/>
    </source>
</evidence>
<accession>A0AAN6QGV6</accession>
<dbReference type="GO" id="GO:0008270">
    <property type="term" value="F:zinc ion binding"/>
    <property type="evidence" value="ECO:0007669"/>
    <property type="project" value="UniProtKB-KW"/>
</dbReference>
<evidence type="ECO:0000256" key="1">
    <source>
        <dbReference type="PROSITE-ProRule" id="PRU00175"/>
    </source>
</evidence>
<dbReference type="EMBL" id="MU853353">
    <property type="protein sequence ID" value="KAK4110010.1"/>
    <property type="molecule type" value="Genomic_DNA"/>
</dbReference>
<dbReference type="InterPro" id="IPR001841">
    <property type="entry name" value="Znf_RING"/>
</dbReference>
<dbReference type="GeneID" id="89936145"/>
<dbReference type="RefSeq" id="XP_064667580.1">
    <property type="nucleotide sequence ID" value="XM_064812020.1"/>
</dbReference>
<name>A0AAN6QGV6_9PEZI</name>
<keyword evidence="1" id="KW-0862">Zinc</keyword>
<dbReference type="Gene3D" id="3.30.40.10">
    <property type="entry name" value="Zinc/RING finger domain, C3HC4 (zinc finger)"/>
    <property type="match status" value="1"/>
</dbReference>
<reference evidence="3" key="2">
    <citation type="submission" date="2023-05" db="EMBL/GenBank/DDBJ databases">
        <authorList>
            <consortium name="Lawrence Berkeley National Laboratory"/>
            <person name="Steindorff A."/>
            <person name="Hensen N."/>
            <person name="Bonometti L."/>
            <person name="Westerberg I."/>
            <person name="Brannstrom I.O."/>
            <person name="Guillou S."/>
            <person name="Cros-Aarteil S."/>
            <person name="Calhoun S."/>
            <person name="Haridas S."/>
            <person name="Kuo A."/>
            <person name="Mondo S."/>
            <person name="Pangilinan J."/>
            <person name="Riley R."/>
            <person name="Labutti K."/>
            <person name="Andreopoulos B."/>
            <person name="Lipzen A."/>
            <person name="Chen C."/>
            <person name="Yanf M."/>
            <person name="Daum C."/>
            <person name="Ng V."/>
            <person name="Clum A."/>
            <person name="Ohm R."/>
            <person name="Martin F."/>
            <person name="Silar P."/>
            <person name="Natvig D."/>
            <person name="Lalanne C."/>
            <person name="Gautier V."/>
            <person name="Ament-Velasquez S.L."/>
            <person name="Kruys A."/>
            <person name="Hutchinson M.I."/>
            <person name="Powell A.J."/>
            <person name="Barry K."/>
            <person name="Miller A.N."/>
            <person name="Grigoriev I.V."/>
            <person name="Debuchy R."/>
            <person name="Gladieux P."/>
            <person name="Thoren M.H."/>
            <person name="Johannesson H."/>
        </authorList>
    </citation>
    <scope>NUCLEOTIDE SEQUENCE</scope>
    <source>
        <strain evidence="3">CBS 508.74</strain>
    </source>
</reference>
<sequence length="191" mass="21744">MANEIELSCPICLVPVGSLSPEGTVEGWSALPCGHRFGSYCIKQYLGMVADERPSCPVCRLPAHHQCDHPVLPVVLDAREAKLDEEITAEKRAGKISKLQAIPCGYCQTPEASEKRPRKLFSSRWKTPIRWLWGLRLTTRRRRNRSRDGGDNNDGIWRGPWVDKYPRPRDLEWEKWWSNQAPCAPLLPSDA</sequence>
<dbReference type="InterPro" id="IPR013083">
    <property type="entry name" value="Znf_RING/FYVE/PHD"/>
</dbReference>
<dbReference type="SUPFAM" id="SSF57850">
    <property type="entry name" value="RING/U-box"/>
    <property type="match status" value="1"/>
</dbReference>
<evidence type="ECO:0000313" key="3">
    <source>
        <dbReference type="EMBL" id="KAK4110010.1"/>
    </source>
</evidence>
<organism evidence="3 4">
    <name type="scientific">Canariomyces notabilis</name>
    <dbReference type="NCBI Taxonomy" id="2074819"/>
    <lineage>
        <taxon>Eukaryota</taxon>
        <taxon>Fungi</taxon>
        <taxon>Dikarya</taxon>
        <taxon>Ascomycota</taxon>
        <taxon>Pezizomycotina</taxon>
        <taxon>Sordariomycetes</taxon>
        <taxon>Sordariomycetidae</taxon>
        <taxon>Sordariales</taxon>
        <taxon>Chaetomiaceae</taxon>
        <taxon>Canariomyces</taxon>
    </lineage>
</organism>
<dbReference type="PROSITE" id="PS50089">
    <property type="entry name" value="ZF_RING_2"/>
    <property type="match status" value="1"/>
</dbReference>
<comment type="caution">
    <text evidence="3">The sequence shown here is derived from an EMBL/GenBank/DDBJ whole genome shotgun (WGS) entry which is preliminary data.</text>
</comment>
<protein>
    <recommendedName>
        <fullName evidence="2">RING-type domain-containing protein</fullName>
    </recommendedName>
</protein>
<keyword evidence="1" id="KW-0863">Zinc-finger</keyword>
<dbReference type="Proteomes" id="UP001302812">
    <property type="component" value="Unassembled WGS sequence"/>
</dbReference>
<dbReference type="SMART" id="SM00184">
    <property type="entry name" value="RING"/>
    <property type="match status" value="1"/>
</dbReference>
<dbReference type="AlphaFoldDB" id="A0AAN6QGV6"/>
<proteinExistence type="predicted"/>
<keyword evidence="1" id="KW-0479">Metal-binding</keyword>
<dbReference type="Pfam" id="PF13639">
    <property type="entry name" value="zf-RING_2"/>
    <property type="match status" value="1"/>
</dbReference>
<keyword evidence="4" id="KW-1185">Reference proteome</keyword>
<evidence type="ECO:0000313" key="4">
    <source>
        <dbReference type="Proteomes" id="UP001302812"/>
    </source>
</evidence>
<reference evidence="3" key="1">
    <citation type="journal article" date="2023" name="Mol. Phylogenet. Evol.">
        <title>Genome-scale phylogeny and comparative genomics of the fungal order Sordariales.</title>
        <authorList>
            <person name="Hensen N."/>
            <person name="Bonometti L."/>
            <person name="Westerberg I."/>
            <person name="Brannstrom I.O."/>
            <person name="Guillou S."/>
            <person name="Cros-Aarteil S."/>
            <person name="Calhoun S."/>
            <person name="Haridas S."/>
            <person name="Kuo A."/>
            <person name="Mondo S."/>
            <person name="Pangilinan J."/>
            <person name="Riley R."/>
            <person name="LaButti K."/>
            <person name="Andreopoulos B."/>
            <person name="Lipzen A."/>
            <person name="Chen C."/>
            <person name="Yan M."/>
            <person name="Daum C."/>
            <person name="Ng V."/>
            <person name="Clum A."/>
            <person name="Steindorff A."/>
            <person name="Ohm R.A."/>
            <person name="Martin F."/>
            <person name="Silar P."/>
            <person name="Natvig D.O."/>
            <person name="Lalanne C."/>
            <person name="Gautier V."/>
            <person name="Ament-Velasquez S.L."/>
            <person name="Kruys A."/>
            <person name="Hutchinson M.I."/>
            <person name="Powell A.J."/>
            <person name="Barry K."/>
            <person name="Miller A.N."/>
            <person name="Grigoriev I.V."/>
            <person name="Debuchy R."/>
            <person name="Gladieux P."/>
            <person name="Hiltunen Thoren M."/>
            <person name="Johannesson H."/>
        </authorList>
    </citation>
    <scope>NUCLEOTIDE SEQUENCE</scope>
    <source>
        <strain evidence="3">CBS 508.74</strain>
    </source>
</reference>